<feature type="compositionally biased region" description="Basic and acidic residues" evidence="1">
    <location>
        <begin position="81"/>
        <end position="90"/>
    </location>
</feature>
<protein>
    <submittedName>
        <fullName evidence="2">Protein TraD</fullName>
    </submittedName>
</protein>
<dbReference type="AlphaFoldDB" id="A0A5C4NW59"/>
<evidence type="ECO:0000313" key="3">
    <source>
        <dbReference type="Proteomes" id="UP000305681"/>
    </source>
</evidence>
<proteinExistence type="predicted"/>
<dbReference type="RefSeq" id="WP_139089386.1">
    <property type="nucleotide sequence ID" value="NZ_VDGE01000001.1"/>
</dbReference>
<dbReference type="Proteomes" id="UP000305681">
    <property type="component" value="Unassembled WGS sequence"/>
</dbReference>
<evidence type="ECO:0000256" key="1">
    <source>
        <dbReference type="SAM" id="MobiDB-lite"/>
    </source>
</evidence>
<comment type="caution">
    <text evidence="2">The sequence shown here is derived from an EMBL/GenBank/DDBJ whole genome shotgun (WGS) entry which is preliminary data.</text>
</comment>
<name>A0A5C4NW59_9BURK</name>
<gene>
    <name evidence="2" type="ORF">FHI69_02690</name>
</gene>
<evidence type="ECO:0000313" key="2">
    <source>
        <dbReference type="EMBL" id="TNC78220.1"/>
    </source>
</evidence>
<accession>A0A5C4NW59</accession>
<reference evidence="2 3" key="1">
    <citation type="submission" date="2019-06" db="EMBL/GenBank/DDBJ databases">
        <title>Genome sequence of Janthinobacterium lividum UCD_MED1.</title>
        <authorList>
            <person name="De Leon M.E."/>
            <person name="Jospin G."/>
        </authorList>
    </citation>
    <scope>NUCLEOTIDE SEQUENCE [LARGE SCALE GENOMIC DNA]</scope>
    <source>
        <strain evidence="2 3">UCD_MED1</strain>
    </source>
</reference>
<feature type="compositionally biased region" description="Low complexity" evidence="1">
    <location>
        <begin position="61"/>
        <end position="72"/>
    </location>
</feature>
<sequence length="90" mass="9206">MKNARDRQTGGAMAEEQAMAAVLREKLGDAAIPGSRAEFAPDEAEQAGSFAEDAVDEHDAAAGAVDLADASAPLPLTGSTSHERPAQVTD</sequence>
<organism evidence="2 3">
    <name type="scientific">Janthinobacterium lividum</name>
    <dbReference type="NCBI Taxonomy" id="29581"/>
    <lineage>
        <taxon>Bacteria</taxon>
        <taxon>Pseudomonadati</taxon>
        <taxon>Pseudomonadota</taxon>
        <taxon>Betaproteobacteria</taxon>
        <taxon>Burkholderiales</taxon>
        <taxon>Oxalobacteraceae</taxon>
        <taxon>Janthinobacterium</taxon>
    </lineage>
</organism>
<feature type="region of interest" description="Disordered" evidence="1">
    <location>
        <begin position="58"/>
        <end position="90"/>
    </location>
</feature>
<dbReference type="EMBL" id="VDGE01000001">
    <property type="protein sequence ID" value="TNC78220.1"/>
    <property type="molecule type" value="Genomic_DNA"/>
</dbReference>